<feature type="region of interest" description="Disordered" evidence="3">
    <location>
        <begin position="87"/>
        <end position="125"/>
    </location>
</feature>
<evidence type="ECO:0000256" key="3">
    <source>
        <dbReference type="SAM" id="MobiDB-lite"/>
    </source>
</evidence>
<feature type="compositionally biased region" description="Polar residues" evidence="3">
    <location>
        <begin position="1679"/>
        <end position="1688"/>
    </location>
</feature>
<feature type="repeat" description="HEAT" evidence="2">
    <location>
        <begin position="232"/>
        <end position="269"/>
    </location>
</feature>
<dbReference type="SUPFAM" id="SSF48371">
    <property type="entry name" value="ARM repeat"/>
    <property type="match status" value="1"/>
</dbReference>
<dbReference type="STRING" id="6832.A0A553PI16"/>
<evidence type="ECO:0000256" key="2">
    <source>
        <dbReference type="PROSITE-ProRule" id="PRU00103"/>
    </source>
</evidence>
<dbReference type="InterPro" id="IPR021133">
    <property type="entry name" value="HEAT_type_2"/>
</dbReference>
<feature type="compositionally biased region" description="Polar residues" evidence="3">
    <location>
        <begin position="1804"/>
        <end position="1847"/>
    </location>
</feature>
<feature type="region of interest" description="Disordered" evidence="3">
    <location>
        <begin position="737"/>
        <end position="791"/>
    </location>
</feature>
<feature type="compositionally biased region" description="Polar residues" evidence="3">
    <location>
        <begin position="1548"/>
        <end position="1569"/>
    </location>
</feature>
<protein>
    <recommendedName>
        <fullName evidence="6">TOG domain-containing protein</fullName>
    </recommendedName>
</protein>
<sequence>MAPISDNNSNGDESDGGEGGDTDTVQDYHHLHYGDIKKPVLMEDPVKDQAFLSMVNRANSSPPLVLPPKKISPPPYSVRYSTSLLSSSSIPSTQSSTGSSSEYPSYLATVPPPPPPQYTPMGYPGLYSSVSQGSTSDSSSVDFSTSDSFTNTFLRGILTSIDSKDPVVAHAWLETLLDAIDLLPPEAIKREIVVIAISKGQLSQSVASRKSSCRLLGKIATKLDQLTVQQEVLPTTLALCQDPEPEVRFCMCRHVGFVSRGVGLDITKAAILPQLVELSNDEKSQVRLAAIETVVHLLSLLDDETCTQIIVPLVIKSCEQAKHLEDESLPSIAHFLGRLCHGLTPNLKNEQKKWFIDFYSHLSLLGVQSSIDESGKPMPDIVPIPDKASMYNACRRECAFNFPAMVLFIGPQNFPTLLYPIFNNLACDSSPQVRKTLASSLHEVAKLIGNSFSVTKNQISNLFADNNVEVLEAMVTNLVHVIDALARFGVLQFGQSGQYSDELSSALLKCERLVSQTRNWRLHADCLEKFSCLANCISSLTIQSKFIPMLFERMLKARPLPCRTAAARTLLVILRFTIKMEDRTHIMYRIKEELAHSKNCHTRMLFLRLCEMSIALFSRNYFKQHFFHKLLCLSQDSVPNLRLKLCSLLPKLKSLLYLPSDRSLLHHLEDTVKELLLHEQDRDVLSALQIAIDELDRTEMGVDGVPSMDAELDRENDRKLREERLIYSMEEQMNKIYSVEASPNHKRSPSRIGEDNNGSQYSSSHGRWADLTDSRRRSESLPPNLSRTTGNRTEILRLETNEGKHLVGKGRFDSPEPSQTYSPDVSLSFRDPVSAVMPSVNRVANPWVSKSAMSSGMSTTTSITSGSAGSSLIPQSSLDQNGSTGIPAAYSMSLENLDPSAKEFLVDAGVTLETTNLLSSASSLPNLTKIDQNGIHGDILSKSNSQGSALHKPLEGEFSKFMISSEEMMKYEAEYKKASMEIANQDAAVKAAFVSITATSSEPTKPKSVSNGLVTTASSSVSRIPSSLPTRQSRSETKTRILSSPSRAPPKSHLIVNKDAICVSTSPSTPSSLSKPTTPNLANQRPNSMSAPGPTAGTSGLPKFSFTGKFSSSTDKLQDSFERLAEKWEAKRKNLVNVSTTNAVAYSGSGSALSDETQSSGLSSSDVPSRRSSVMEHKLQTIKQHNIPKRTSLIKAPVQKRLSLSDQMGLVGRQAMERFILPKRKSVNMEVAYDEDGPGGNEKALVTTSGESEDEETISNRSNKSSDEDLPPYPNNSNSGSASALPLPPPPTAEIFDDGMSTYVPPPQTMNSTQRSQSHLVVKPLTSTIPSRFPSKLSFASSSLRHDSQVPRSRDIGTSDSSTEAMIVPSLPSQRPSLPRPKQQPYPRESSLGNYNNNPREPSRSTPTNNPPLLHMHSAPSINLRSHNSPTNRREKQFEETITPANQTVPRSGGIATPDVSGVEGSSFVPKFTRLPPPKYRPQPPASRRPHSQQDQYLERGNQASNVVKQHQAKSLSAESILDSNHHQMDGKGSSLGNVQHQSRDGQIRQNSQNTISSGRFSSPNIKRLSQNSTNSDGSSRSSSPHTGVGHQYLDSKSPSSPDSLEEGLPSPDKEKPPITIANSIVTRRAASGMRMWSNPARGTRIASSTESPATRGMKGSPSRSPSPRGHVPEPAPSSPSGNGSLTSIARPVQSKLRRPMASSMSHLPPPSTALNSPRRLAQRNSYGGGPMSAQSSPVKSTYSMIPSQRSNVSSSAGNSRANSPPEQRRRSSHYPNGSSGSQGPTKYGGGHQTSNLPRYPRFQHQSQPQLTTSQSGNRGRPTSFQQPAVSSQSRIPPPTENQSNLKQPRVPVRGRSSLLAPGFSHRN</sequence>
<feature type="compositionally biased region" description="Basic and acidic residues" evidence="3">
    <location>
        <begin position="767"/>
        <end position="779"/>
    </location>
</feature>
<feature type="compositionally biased region" description="Low complexity" evidence="3">
    <location>
        <begin position="87"/>
        <end position="109"/>
    </location>
</feature>
<feature type="compositionally biased region" description="Low complexity" evidence="3">
    <location>
        <begin position="1275"/>
        <end position="1285"/>
    </location>
</feature>
<dbReference type="GO" id="GO:0008287">
    <property type="term" value="C:protein serine/threonine phosphatase complex"/>
    <property type="evidence" value="ECO:0007669"/>
    <property type="project" value="TreeGrafter"/>
</dbReference>
<dbReference type="PROSITE" id="PS50077">
    <property type="entry name" value="HEAT_REPEAT"/>
    <property type="match status" value="3"/>
</dbReference>
<name>A0A553PI16_TIGCA</name>
<feature type="compositionally biased region" description="Acidic residues" evidence="3">
    <location>
        <begin position="12"/>
        <end position="21"/>
    </location>
</feature>
<dbReference type="PANTHER" id="PTHR21467:SF0">
    <property type="entry name" value="SERINE_THREONINE-PROTEIN PHOSPHATASE 4 REGULATORY SUBUNIT 4"/>
    <property type="match status" value="1"/>
</dbReference>
<feature type="region of interest" description="Disordered" evidence="3">
    <location>
        <begin position="1065"/>
        <end position="1104"/>
    </location>
</feature>
<feature type="compositionally biased region" description="Polar residues" evidence="3">
    <location>
        <begin position="781"/>
        <end position="791"/>
    </location>
</feature>
<dbReference type="PANTHER" id="PTHR21467">
    <property type="entry name" value="PROTEIN PHOSPHATASE 4 REGULATORY SUBUNIT 4 PPP4R4"/>
    <property type="match status" value="1"/>
</dbReference>
<dbReference type="InterPro" id="IPR016024">
    <property type="entry name" value="ARM-type_fold"/>
</dbReference>
<dbReference type="GO" id="GO:0005829">
    <property type="term" value="C:cytosol"/>
    <property type="evidence" value="ECO:0007669"/>
    <property type="project" value="TreeGrafter"/>
</dbReference>
<feature type="compositionally biased region" description="Low complexity" evidence="3">
    <location>
        <begin position="1065"/>
        <end position="1079"/>
    </location>
</feature>
<evidence type="ECO:0000256" key="1">
    <source>
        <dbReference type="ARBA" id="ARBA00022737"/>
    </source>
</evidence>
<proteinExistence type="predicted"/>
<feature type="compositionally biased region" description="Pro residues" evidence="3">
    <location>
        <begin position="1475"/>
        <end position="1487"/>
    </location>
</feature>
<feature type="compositionally biased region" description="Basic and acidic residues" evidence="3">
    <location>
        <begin position="1344"/>
        <end position="1357"/>
    </location>
</feature>
<feature type="compositionally biased region" description="Polar residues" evidence="3">
    <location>
        <begin position="1502"/>
        <end position="1518"/>
    </location>
</feature>
<feature type="region of interest" description="Disordered" evidence="3">
    <location>
        <begin position="806"/>
        <end position="825"/>
    </location>
</feature>
<evidence type="ECO:0000313" key="5">
    <source>
        <dbReference type="Proteomes" id="UP000318571"/>
    </source>
</evidence>
<feature type="repeat" description="HEAT" evidence="2">
    <location>
        <begin position="271"/>
        <end position="308"/>
    </location>
</feature>
<feature type="compositionally biased region" description="Polar residues" evidence="3">
    <location>
        <begin position="1080"/>
        <end position="1090"/>
    </location>
</feature>
<dbReference type="Gene3D" id="1.25.10.10">
    <property type="entry name" value="Leucine-rich Repeat Variant"/>
    <property type="match status" value="1"/>
</dbReference>
<gene>
    <name evidence="4" type="ORF">TCAL_11644</name>
</gene>
<keyword evidence="1" id="KW-0677">Repeat</keyword>
<feature type="repeat" description="HEAT" evidence="2">
    <location>
        <begin position="418"/>
        <end position="456"/>
    </location>
</feature>
<dbReference type="OrthoDB" id="340346at2759"/>
<reference evidence="4 5" key="1">
    <citation type="journal article" date="2018" name="Nat. Ecol. Evol.">
        <title>Genomic signatures of mitonuclear coevolution across populations of Tigriopus californicus.</title>
        <authorList>
            <person name="Barreto F.S."/>
            <person name="Watson E.T."/>
            <person name="Lima T.G."/>
            <person name="Willett C.S."/>
            <person name="Edmands S."/>
            <person name="Li W."/>
            <person name="Burton R.S."/>
        </authorList>
    </citation>
    <scope>NUCLEOTIDE SEQUENCE [LARGE SCALE GENOMIC DNA]</scope>
    <source>
        <strain evidence="4 5">San Diego</strain>
    </source>
</reference>
<dbReference type="InterPro" id="IPR000357">
    <property type="entry name" value="HEAT"/>
</dbReference>
<feature type="region of interest" description="Disordered" evidence="3">
    <location>
        <begin position="859"/>
        <end position="880"/>
    </location>
</feature>
<feature type="compositionally biased region" description="Polar residues" evidence="3">
    <location>
        <begin position="1000"/>
        <end position="1017"/>
    </location>
</feature>
<feature type="compositionally biased region" description="Polar residues" evidence="3">
    <location>
        <begin position="1309"/>
        <end position="1320"/>
    </location>
</feature>
<dbReference type="GO" id="GO:0019888">
    <property type="term" value="F:protein phosphatase regulator activity"/>
    <property type="evidence" value="ECO:0007669"/>
    <property type="project" value="TreeGrafter"/>
</dbReference>
<feature type="region of interest" description="Disordered" evidence="3">
    <location>
        <begin position="1148"/>
        <end position="1176"/>
    </location>
</feature>
<dbReference type="Proteomes" id="UP000318571">
    <property type="component" value="Chromosome 5"/>
</dbReference>
<dbReference type="InterPro" id="IPR039918">
    <property type="entry name" value="PPP4R4"/>
</dbReference>
<feature type="compositionally biased region" description="Polar residues" evidence="3">
    <location>
        <begin position="1420"/>
        <end position="1431"/>
    </location>
</feature>
<feature type="compositionally biased region" description="Polar residues" evidence="3">
    <location>
        <begin position="1733"/>
        <end position="1766"/>
    </location>
</feature>
<feature type="compositionally biased region" description="Low complexity" evidence="3">
    <location>
        <begin position="859"/>
        <end position="871"/>
    </location>
</feature>
<feature type="compositionally biased region" description="Low complexity" evidence="3">
    <location>
        <begin position="1"/>
        <end position="11"/>
    </location>
</feature>
<feature type="compositionally biased region" description="Polar residues" evidence="3">
    <location>
        <begin position="1391"/>
        <end position="1408"/>
    </location>
</feature>
<dbReference type="EMBL" id="VCGU01000004">
    <property type="protein sequence ID" value="TRY77320.1"/>
    <property type="molecule type" value="Genomic_DNA"/>
</dbReference>
<feature type="region of interest" description="Disordered" evidence="3">
    <location>
        <begin position="1000"/>
        <end position="1052"/>
    </location>
</feature>
<feature type="compositionally biased region" description="Low complexity" evidence="3">
    <location>
        <begin position="1570"/>
        <end position="1584"/>
    </location>
</feature>
<accession>A0A553PI16</accession>
<dbReference type="InterPro" id="IPR011989">
    <property type="entry name" value="ARM-like"/>
</dbReference>
<feature type="region of interest" description="Disordered" evidence="3">
    <location>
        <begin position="1340"/>
        <end position="1868"/>
    </location>
</feature>
<feature type="compositionally biased region" description="Polar residues" evidence="3">
    <location>
        <begin position="1774"/>
        <end position="1785"/>
    </location>
</feature>
<feature type="compositionally biased region" description="Polar residues" evidence="3">
    <location>
        <begin position="816"/>
        <end position="825"/>
    </location>
</feature>
<comment type="caution">
    <text evidence="4">The sequence shown here is derived from an EMBL/GenBank/DDBJ whole genome shotgun (WGS) entry which is preliminary data.</text>
</comment>
<feature type="compositionally biased region" description="Polar residues" evidence="3">
    <location>
        <begin position="756"/>
        <end position="765"/>
    </location>
</feature>
<organism evidence="4 5">
    <name type="scientific">Tigriopus californicus</name>
    <name type="common">Marine copepod</name>
    <dbReference type="NCBI Taxonomy" id="6832"/>
    <lineage>
        <taxon>Eukaryota</taxon>
        <taxon>Metazoa</taxon>
        <taxon>Ecdysozoa</taxon>
        <taxon>Arthropoda</taxon>
        <taxon>Crustacea</taxon>
        <taxon>Multicrustacea</taxon>
        <taxon>Hexanauplia</taxon>
        <taxon>Copepoda</taxon>
        <taxon>Harpacticoida</taxon>
        <taxon>Harpacticidae</taxon>
        <taxon>Tigriopus</taxon>
    </lineage>
</organism>
<evidence type="ECO:0000313" key="4">
    <source>
        <dbReference type="EMBL" id="TRY77320.1"/>
    </source>
</evidence>
<feature type="compositionally biased region" description="Low complexity" evidence="3">
    <location>
        <begin position="1159"/>
        <end position="1172"/>
    </location>
</feature>
<evidence type="ECO:0008006" key="6">
    <source>
        <dbReference type="Google" id="ProtNLM"/>
    </source>
</evidence>
<keyword evidence="5" id="KW-1185">Reference proteome</keyword>
<feature type="region of interest" description="Disordered" evidence="3">
    <location>
        <begin position="1232"/>
        <end position="1320"/>
    </location>
</feature>
<feature type="compositionally biased region" description="Polar residues" evidence="3">
    <location>
        <begin position="1148"/>
        <end position="1158"/>
    </location>
</feature>
<feature type="compositionally biased region" description="Low complexity" evidence="3">
    <location>
        <begin position="1018"/>
        <end position="1027"/>
    </location>
</feature>
<dbReference type="Pfam" id="PF02985">
    <property type="entry name" value="HEAT"/>
    <property type="match status" value="1"/>
</dbReference>
<feature type="region of interest" description="Disordered" evidence="3">
    <location>
        <begin position="1"/>
        <end position="28"/>
    </location>
</feature>